<reference evidence="7 9" key="2">
    <citation type="submission" date="2018-11" db="EMBL/GenBank/DDBJ databases">
        <authorList>
            <consortium name="Pathogen Informatics"/>
        </authorList>
    </citation>
    <scope>NUCLEOTIDE SEQUENCE [LARGE SCALE GENOMIC DNA]</scope>
</reference>
<dbReference type="GO" id="GO:0097193">
    <property type="term" value="P:intrinsic apoptotic signaling pathway"/>
    <property type="evidence" value="ECO:0007669"/>
    <property type="project" value="InterPro"/>
</dbReference>
<name>A0A0N4UCN8_DRAME</name>
<gene>
    <name evidence="7" type="ORF">DME_LOCUS8840</name>
</gene>
<keyword evidence="4" id="KW-0809">Transit peptide</keyword>
<dbReference type="PANTHER" id="PTHR31107">
    <property type="entry name" value="APOPTOGENIC PROTEIN 1, MITOCHONDRIAL"/>
    <property type="match status" value="1"/>
</dbReference>
<dbReference type="EMBL" id="UYYG01001173">
    <property type="protein sequence ID" value="VDN58867.1"/>
    <property type="molecule type" value="Genomic_DNA"/>
</dbReference>
<evidence type="ECO:0000256" key="1">
    <source>
        <dbReference type="ARBA" id="ARBA00004443"/>
    </source>
</evidence>
<dbReference type="OrthoDB" id="6246201at2759"/>
<evidence type="ECO:0000256" key="3">
    <source>
        <dbReference type="ARBA" id="ARBA00022792"/>
    </source>
</evidence>
<proteinExistence type="inferred from homology"/>
<protein>
    <submittedName>
        <fullName evidence="7 10">Uncharacterized protein</fullName>
    </submittedName>
</protein>
<dbReference type="PANTHER" id="PTHR31107:SF2">
    <property type="entry name" value="CYTOCHROME C OXIDASE ASSEMBLY FACTOR 8"/>
    <property type="match status" value="1"/>
</dbReference>
<dbReference type="AlphaFoldDB" id="A0A0N4UCN8"/>
<evidence type="ECO:0000256" key="6">
    <source>
        <dbReference type="ARBA" id="ARBA00023136"/>
    </source>
</evidence>
<dbReference type="Pfam" id="PF10231">
    <property type="entry name" value="COA8"/>
    <property type="match status" value="1"/>
</dbReference>
<sequence>MENNDSLSNEIGGWKNVRLDRRFDWVGPPHKLSRIRPIKLRRIQGETVTELAYREALEDLNDWNCRFWCDHNALYERKRREFVEKRESCIVHNDDLSEFYKSFIDERYNKWHKRNFSLLWPALKVNLIRFQRLLRFFSH</sequence>
<dbReference type="Proteomes" id="UP000038040">
    <property type="component" value="Unplaced"/>
</dbReference>
<dbReference type="STRING" id="318479.A0A0N4UCN8"/>
<evidence type="ECO:0000256" key="2">
    <source>
        <dbReference type="ARBA" id="ARBA00005453"/>
    </source>
</evidence>
<evidence type="ECO:0000313" key="9">
    <source>
        <dbReference type="Proteomes" id="UP000274756"/>
    </source>
</evidence>
<evidence type="ECO:0000256" key="4">
    <source>
        <dbReference type="ARBA" id="ARBA00022946"/>
    </source>
</evidence>
<dbReference type="GO" id="GO:0005743">
    <property type="term" value="C:mitochondrial inner membrane"/>
    <property type="evidence" value="ECO:0007669"/>
    <property type="project" value="UniProtKB-SubCell"/>
</dbReference>
<keyword evidence="3" id="KW-0999">Mitochondrion inner membrane</keyword>
<evidence type="ECO:0000313" key="10">
    <source>
        <dbReference type="WBParaSite" id="DME_0000504101-mRNA-1"/>
    </source>
</evidence>
<dbReference type="InterPro" id="IPR018796">
    <property type="entry name" value="COA8"/>
</dbReference>
<evidence type="ECO:0000256" key="5">
    <source>
        <dbReference type="ARBA" id="ARBA00023128"/>
    </source>
</evidence>
<organism evidence="8 10">
    <name type="scientific">Dracunculus medinensis</name>
    <name type="common">Guinea worm</name>
    <dbReference type="NCBI Taxonomy" id="318479"/>
    <lineage>
        <taxon>Eukaryota</taxon>
        <taxon>Metazoa</taxon>
        <taxon>Ecdysozoa</taxon>
        <taxon>Nematoda</taxon>
        <taxon>Chromadorea</taxon>
        <taxon>Rhabditida</taxon>
        <taxon>Spirurina</taxon>
        <taxon>Dracunculoidea</taxon>
        <taxon>Dracunculidae</taxon>
        <taxon>Dracunculus</taxon>
    </lineage>
</organism>
<reference evidence="10" key="1">
    <citation type="submission" date="2017-02" db="UniProtKB">
        <authorList>
            <consortium name="WormBaseParasite"/>
        </authorList>
    </citation>
    <scope>IDENTIFICATION</scope>
</reference>
<dbReference type="WBParaSite" id="DME_0000504101-mRNA-1">
    <property type="protein sequence ID" value="DME_0000504101-mRNA-1"/>
    <property type="gene ID" value="DME_0000504101"/>
</dbReference>
<accession>A0A0N4UCN8</accession>
<comment type="similarity">
    <text evidence="2">Belongs to the COA8 family.</text>
</comment>
<keyword evidence="6" id="KW-0472">Membrane</keyword>
<keyword evidence="5" id="KW-0496">Mitochondrion</keyword>
<dbReference type="Proteomes" id="UP000274756">
    <property type="component" value="Unassembled WGS sequence"/>
</dbReference>
<keyword evidence="9" id="KW-1185">Reference proteome</keyword>
<evidence type="ECO:0000313" key="8">
    <source>
        <dbReference type="Proteomes" id="UP000038040"/>
    </source>
</evidence>
<evidence type="ECO:0000313" key="7">
    <source>
        <dbReference type="EMBL" id="VDN58867.1"/>
    </source>
</evidence>
<comment type="subcellular location">
    <subcellularLocation>
        <location evidence="1">Mitochondrion inner membrane</location>
        <topology evidence="1">Peripheral membrane protein</topology>
        <orientation evidence="1">Matrix side</orientation>
    </subcellularLocation>
</comment>